<dbReference type="EMBL" id="JAATWM020000035">
    <property type="protein sequence ID" value="KAF9872862.1"/>
    <property type="molecule type" value="Genomic_DNA"/>
</dbReference>
<dbReference type="GeneID" id="62165514"/>
<evidence type="ECO:0000256" key="4">
    <source>
        <dbReference type="PROSITE-ProRule" id="PRU00134"/>
    </source>
</evidence>
<dbReference type="Gene3D" id="6.10.140.2220">
    <property type="match status" value="1"/>
</dbReference>
<dbReference type="AlphaFoldDB" id="A0A9P6HX55"/>
<dbReference type="GO" id="GO:0005634">
    <property type="term" value="C:nucleus"/>
    <property type="evidence" value="ECO:0007669"/>
    <property type="project" value="TreeGrafter"/>
</dbReference>
<evidence type="ECO:0000313" key="7">
    <source>
        <dbReference type="Proteomes" id="UP000781932"/>
    </source>
</evidence>
<dbReference type="InterPro" id="IPR027974">
    <property type="entry name" value="DUF4470"/>
</dbReference>
<reference evidence="6" key="1">
    <citation type="submission" date="2020-03" db="EMBL/GenBank/DDBJ databases">
        <authorList>
            <person name="He L."/>
        </authorList>
    </citation>
    <scope>NUCLEOTIDE SEQUENCE</scope>
    <source>
        <strain evidence="6">CkLH20</strain>
    </source>
</reference>
<feature type="domain" description="MYND-type" evidence="5">
    <location>
        <begin position="1166"/>
        <end position="1208"/>
    </location>
</feature>
<dbReference type="GO" id="GO:0000981">
    <property type="term" value="F:DNA-binding transcription factor activity, RNA polymerase II-specific"/>
    <property type="evidence" value="ECO:0007669"/>
    <property type="project" value="TreeGrafter"/>
</dbReference>
<protein>
    <submittedName>
        <fullName evidence="6">MYND finger</fullName>
    </submittedName>
</protein>
<dbReference type="GO" id="GO:0008270">
    <property type="term" value="F:zinc ion binding"/>
    <property type="evidence" value="ECO:0007669"/>
    <property type="project" value="UniProtKB-KW"/>
</dbReference>
<dbReference type="InterPro" id="IPR024119">
    <property type="entry name" value="TF_DEAF-1"/>
</dbReference>
<dbReference type="Pfam" id="PF14737">
    <property type="entry name" value="DUF4470"/>
    <property type="match status" value="1"/>
</dbReference>
<evidence type="ECO:0000256" key="3">
    <source>
        <dbReference type="ARBA" id="ARBA00022833"/>
    </source>
</evidence>
<reference evidence="6" key="2">
    <citation type="submission" date="2020-11" db="EMBL/GenBank/DDBJ databases">
        <title>Whole genome sequencing of Colletotrichum sp.</title>
        <authorList>
            <person name="Li H."/>
        </authorList>
    </citation>
    <scope>NUCLEOTIDE SEQUENCE</scope>
    <source>
        <strain evidence="6">CkLH20</strain>
    </source>
</reference>
<dbReference type="PROSITE" id="PS50865">
    <property type="entry name" value="ZF_MYND_2"/>
    <property type="match status" value="1"/>
</dbReference>
<dbReference type="OrthoDB" id="341421at2759"/>
<dbReference type="InterPro" id="IPR002893">
    <property type="entry name" value="Znf_MYND"/>
</dbReference>
<gene>
    <name evidence="6" type="ORF">CkaCkLH20_09725</name>
</gene>
<proteinExistence type="predicted"/>
<accession>A0A9P6HX55</accession>
<dbReference type="PANTHER" id="PTHR10237:SF15">
    <property type="entry name" value="LD37257P"/>
    <property type="match status" value="1"/>
</dbReference>
<dbReference type="Pfam" id="PF01753">
    <property type="entry name" value="zf-MYND"/>
    <property type="match status" value="1"/>
</dbReference>
<evidence type="ECO:0000256" key="1">
    <source>
        <dbReference type="ARBA" id="ARBA00022723"/>
    </source>
</evidence>
<name>A0A9P6HX55_9PEZI</name>
<dbReference type="PANTHER" id="PTHR10237">
    <property type="entry name" value="DEFORMED EPIDERMAL AUTOREGULATORY FACTOR 1 HOMOLOG SUPPRESSIN"/>
    <property type="match status" value="1"/>
</dbReference>
<sequence>MLTPTVANSLSFFYPVGNTPAVNLARGLPQGIDGDLLLLGCGDVRNILHTAYNEIGLPDRKFDITCNDWDEAILARNILFFSFLLDNKGSGNTPWNLYYELHLSKSDLGQLSEQLKKLLAASESLKSWKSSAYGKVLPFVDQDTFDDVRSIWKSYHAFVSADVAVSSAALKANIEYSMELKEFTYGQDTQTLTGMRSAAPIAMPNFRDIMEASESFWKSAVAGPSGSANTPNPMFAAALSKHRVLHYATDPILGFHLATAFASLTESSPLRPNQKDDRLKAYAAAKTQFREWAAACSKLLREKKLVVRSIASEGLAFCQTLQHFIATKETSAGWYRRQFDHRALALDPDAYGGKLAAPSSFDAIDTSNIADYVGTLNLLTSAIPLLKAHPWSSLFTETLLKREETSKQAFDKLLFGDAPTVSLLLGASAVEYWTNATAVSWVDEVLIGLASGVLNKDKSGQTQCHCRINWKQSKFLSGVVATGPLKVDPEALAGVIFKVYLDIFQHENPMKLLSISQSSMAQLIRNTAYTTFHRGTMVALMRYLKLRLSVSDYDTTVKIFLEKFSFERSLMFTGNLRQDLSSQMHTQGLLTEAWFSRDIKPNRNLGGFDSWESIPEVVAVSLVVPRQAVMRMFTGSGLSKTASPTIRGSLVSGKDADHKWHNFFDDVQLVWGTIKTSGDRETNQFSVTVEADPAGWSGESPLIASFYVPASSLQLERKTAFVRLEVQSSAQNIAAYQKTLGEELKIYEAMLKEESSVFITKYLPGQSRYAATCEAAGAVAESSPETKDTKAVFTADVSEAQDKVVTITGHLDFVSDKAKKLLTDKLPLVLEQDSPFTVNLVFGDKKHVYPLTFPAPVDASKAKTRIARKSAYVEVIAPFAALATDPHTKTPLTDFVYPNALAKSLSNTPADLNTPHFNLDRLPIIDVTNKEANRWMTTLLSFMFTVREKEVREQAQAGRGGISNSNRLNFKESLFSMFMLSTGLQGGQTGLFGLNQPDGLGMHMLIFVSAVRLDAASGSIVLDAAVIPFTLDLVYKLKPFLQFLLTMEVCTINVNDDELVFWRKMLPSFAERSRTWNHKSSCEYGKVGTAPLSLKQGEPTLCSCGEGKLPDDFVAIPDWDSVAKYATRIAISPTFAVPFVDDCVDFESWERSNPSAAVEQATQERCRSCGKTADQAGSALKKCTRCLAVKYCSAECQKTDWRKHRGECQ</sequence>
<dbReference type="PROSITE" id="PS01360">
    <property type="entry name" value="ZF_MYND_1"/>
    <property type="match status" value="1"/>
</dbReference>
<keyword evidence="3" id="KW-0862">Zinc</keyword>
<evidence type="ECO:0000313" key="6">
    <source>
        <dbReference type="EMBL" id="KAF9872862.1"/>
    </source>
</evidence>
<keyword evidence="2 4" id="KW-0863">Zinc-finger</keyword>
<comment type="caution">
    <text evidence="6">The sequence shown here is derived from an EMBL/GenBank/DDBJ whole genome shotgun (WGS) entry which is preliminary data.</text>
</comment>
<dbReference type="Proteomes" id="UP000781932">
    <property type="component" value="Unassembled WGS sequence"/>
</dbReference>
<keyword evidence="7" id="KW-1185">Reference proteome</keyword>
<dbReference type="SUPFAM" id="SSF144232">
    <property type="entry name" value="HIT/MYND zinc finger-like"/>
    <property type="match status" value="1"/>
</dbReference>
<evidence type="ECO:0000259" key="5">
    <source>
        <dbReference type="PROSITE" id="PS50865"/>
    </source>
</evidence>
<organism evidence="6 7">
    <name type="scientific">Colletotrichum karsti</name>
    <dbReference type="NCBI Taxonomy" id="1095194"/>
    <lineage>
        <taxon>Eukaryota</taxon>
        <taxon>Fungi</taxon>
        <taxon>Dikarya</taxon>
        <taxon>Ascomycota</taxon>
        <taxon>Pezizomycotina</taxon>
        <taxon>Sordariomycetes</taxon>
        <taxon>Hypocreomycetidae</taxon>
        <taxon>Glomerellales</taxon>
        <taxon>Glomerellaceae</taxon>
        <taxon>Colletotrichum</taxon>
        <taxon>Colletotrichum boninense species complex</taxon>
    </lineage>
</organism>
<evidence type="ECO:0000256" key="2">
    <source>
        <dbReference type="ARBA" id="ARBA00022771"/>
    </source>
</evidence>
<keyword evidence="1" id="KW-0479">Metal-binding</keyword>
<dbReference type="RefSeq" id="XP_038742323.1">
    <property type="nucleotide sequence ID" value="XM_038892440.1"/>
</dbReference>